<accession>A0A0D7ER43</accession>
<dbReference type="FunFam" id="3.40.50.300:FF:000016">
    <property type="entry name" value="Oligopeptide ABC transporter ATP-binding component"/>
    <property type="match status" value="1"/>
</dbReference>
<sequence length="332" mass="35816">MTTILRVEDLSVCMTSRTGELVPVLENLSFTVDKGRTMALVGESGCGKSMTALAIMRLLPEGFVITGGRVLLDDEDVLTARPRRLRALRGNAMSMVFQEPMTALNPLYTVGDQIAEVLRYHRRLSRSDAAEQAVGFLKAVQIPAAEERARAYPHQLSGGMRQRVMIAMALACKPKLLIADEPTTALDVTVQAQIFDLLAQLQDETETAIVLITHDLGAVAEIADEVSVLYAGRCIETGPAQQIVDRPRHPYTSGLLACVPHLSVGKARPAQWSDLGEIPGMVPSLGARGPDCAFLPRCANATEICRSRPQPPLEGVAADHAVSCWRAAEIAA</sequence>
<evidence type="ECO:0000256" key="1">
    <source>
        <dbReference type="ARBA" id="ARBA00004417"/>
    </source>
</evidence>
<dbReference type="Gene3D" id="3.40.50.300">
    <property type="entry name" value="P-loop containing nucleotide triphosphate hydrolases"/>
    <property type="match status" value="1"/>
</dbReference>
<keyword evidence="3" id="KW-0813">Transport</keyword>
<keyword evidence="6 10" id="KW-0067">ATP-binding</keyword>
<protein>
    <submittedName>
        <fullName evidence="10">Peptide ABC transporter ATP-binding protein</fullName>
    </submittedName>
</protein>
<evidence type="ECO:0000256" key="3">
    <source>
        <dbReference type="ARBA" id="ARBA00022448"/>
    </source>
</evidence>
<evidence type="ECO:0000313" key="10">
    <source>
        <dbReference type="EMBL" id="KIZ41922.1"/>
    </source>
</evidence>
<gene>
    <name evidence="10" type="ORF">OO17_13910</name>
</gene>
<dbReference type="GO" id="GO:0005886">
    <property type="term" value="C:plasma membrane"/>
    <property type="evidence" value="ECO:0007669"/>
    <property type="project" value="UniProtKB-SubCell"/>
</dbReference>
<name>A0A0D7ER43_RHOPL</name>
<evidence type="ECO:0000256" key="6">
    <source>
        <dbReference type="ARBA" id="ARBA00022840"/>
    </source>
</evidence>
<dbReference type="InterPro" id="IPR013563">
    <property type="entry name" value="Oligopep_ABC_C"/>
</dbReference>
<dbReference type="SMART" id="SM00382">
    <property type="entry name" value="AAA"/>
    <property type="match status" value="1"/>
</dbReference>
<dbReference type="EMBL" id="JXXE01000278">
    <property type="protein sequence ID" value="KIZ41922.1"/>
    <property type="molecule type" value="Genomic_DNA"/>
</dbReference>
<comment type="caution">
    <text evidence="10">The sequence shown here is derived from an EMBL/GenBank/DDBJ whole genome shotgun (WGS) entry which is preliminary data.</text>
</comment>
<dbReference type="PROSITE" id="PS00211">
    <property type="entry name" value="ABC_TRANSPORTER_1"/>
    <property type="match status" value="1"/>
</dbReference>
<dbReference type="Pfam" id="PF08352">
    <property type="entry name" value="oligo_HPY"/>
    <property type="match status" value="1"/>
</dbReference>
<evidence type="ECO:0000256" key="8">
    <source>
        <dbReference type="ARBA" id="ARBA00024722"/>
    </source>
</evidence>
<dbReference type="InterPro" id="IPR027417">
    <property type="entry name" value="P-loop_NTPase"/>
</dbReference>
<evidence type="ECO:0000256" key="5">
    <source>
        <dbReference type="ARBA" id="ARBA00022741"/>
    </source>
</evidence>
<dbReference type="PANTHER" id="PTHR43297">
    <property type="entry name" value="OLIGOPEPTIDE TRANSPORT ATP-BINDING PROTEIN APPD"/>
    <property type="match status" value="1"/>
</dbReference>
<dbReference type="OrthoDB" id="9815712at2"/>
<dbReference type="GO" id="GO:0005524">
    <property type="term" value="F:ATP binding"/>
    <property type="evidence" value="ECO:0007669"/>
    <property type="project" value="UniProtKB-KW"/>
</dbReference>
<organism evidence="10 11">
    <name type="scientific">Rhodopseudomonas palustris</name>
    <dbReference type="NCBI Taxonomy" id="1076"/>
    <lineage>
        <taxon>Bacteria</taxon>
        <taxon>Pseudomonadati</taxon>
        <taxon>Pseudomonadota</taxon>
        <taxon>Alphaproteobacteria</taxon>
        <taxon>Hyphomicrobiales</taxon>
        <taxon>Nitrobacteraceae</taxon>
        <taxon>Rhodopseudomonas</taxon>
    </lineage>
</organism>
<dbReference type="InterPro" id="IPR017871">
    <property type="entry name" value="ABC_transporter-like_CS"/>
</dbReference>
<comment type="subcellular location">
    <subcellularLocation>
        <location evidence="1">Cell inner membrane</location>
        <topology evidence="1">Peripheral membrane protein</topology>
    </subcellularLocation>
</comment>
<dbReference type="Proteomes" id="UP000032515">
    <property type="component" value="Unassembled WGS sequence"/>
</dbReference>
<dbReference type="AlphaFoldDB" id="A0A0D7ER43"/>
<dbReference type="PATRIC" id="fig|1076.23.peg.2903"/>
<comment type="function">
    <text evidence="8">Involved in beta-(1--&gt;2)glucan export. Transmembrane domains (TMD) form a pore in the inner membrane and the ATP-binding domain (NBD) is responsible for energy generation.</text>
</comment>
<evidence type="ECO:0000256" key="7">
    <source>
        <dbReference type="ARBA" id="ARBA00023136"/>
    </source>
</evidence>
<dbReference type="RefSeq" id="WP_044411761.1">
    <property type="nucleotide sequence ID" value="NZ_JXXE01000278.1"/>
</dbReference>
<dbReference type="CDD" id="cd03257">
    <property type="entry name" value="ABC_NikE_OppD_transporters"/>
    <property type="match status" value="1"/>
</dbReference>
<keyword evidence="5" id="KW-0547">Nucleotide-binding</keyword>
<dbReference type="InterPro" id="IPR003439">
    <property type="entry name" value="ABC_transporter-like_ATP-bd"/>
</dbReference>
<dbReference type="PANTHER" id="PTHR43297:SF2">
    <property type="entry name" value="DIPEPTIDE TRANSPORT ATP-BINDING PROTEIN DPPD"/>
    <property type="match status" value="1"/>
</dbReference>
<dbReference type="Pfam" id="PF00005">
    <property type="entry name" value="ABC_tran"/>
    <property type="match status" value="1"/>
</dbReference>
<feature type="domain" description="ABC transporter" evidence="9">
    <location>
        <begin position="5"/>
        <end position="256"/>
    </location>
</feature>
<evidence type="ECO:0000259" key="9">
    <source>
        <dbReference type="PROSITE" id="PS50893"/>
    </source>
</evidence>
<dbReference type="GO" id="GO:0016887">
    <property type="term" value="F:ATP hydrolysis activity"/>
    <property type="evidence" value="ECO:0007669"/>
    <property type="project" value="InterPro"/>
</dbReference>
<evidence type="ECO:0000313" key="11">
    <source>
        <dbReference type="Proteomes" id="UP000032515"/>
    </source>
</evidence>
<dbReference type="InterPro" id="IPR003593">
    <property type="entry name" value="AAA+_ATPase"/>
</dbReference>
<dbReference type="InterPro" id="IPR050388">
    <property type="entry name" value="ABC_Ni/Peptide_Import"/>
</dbReference>
<keyword evidence="7" id="KW-0472">Membrane</keyword>
<evidence type="ECO:0000256" key="2">
    <source>
        <dbReference type="ARBA" id="ARBA00005417"/>
    </source>
</evidence>
<dbReference type="SUPFAM" id="SSF52540">
    <property type="entry name" value="P-loop containing nucleoside triphosphate hydrolases"/>
    <property type="match status" value="1"/>
</dbReference>
<reference evidence="10 11" key="1">
    <citation type="submission" date="2014-11" db="EMBL/GenBank/DDBJ databases">
        <title>Genomics and ecophysiology of heterotrophic nitrogen fixing bacteria isolated from estuarine surface water.</title>
        <authorList>
            <person name="Bentzon-Tilia M."/>
            <person name="Severin I."/>
            <person name="Hansen L.H."/>
            <person name="Riemann L."/>
        </authorList>
    </citation>
    <scope>NUCLEOTIDE SEQUENCE [LARGE SCALE GENOMIC DNA]</scope>
    <source>
        <strain evidence="10 11">BAL398</strain>
    </source>
</reference>
<dbReference type="GO" id="GO:0055085">
    <property type="term" value="P:transmembrane transport"/>
    <property type="evidence" value="ECO:0007669"/>
    <property type="project" value="UniProtKB-ARBA"/>
</dbReference>
<evidence type="ECO:0000256" key="4">
    <source>
        <dbReference type="ARBA" id="ARBA00022475"/>
    </source>
</evidence>
<dbReference type="GO" id="GO:0015833">
    <property type="term" value="P:peptide transport"/>
    <property type="evidence" value="ECO:0007669"/>
    <property type="project" value="InterPro"/>
</dbReference>
<proteinExistence type="inferred from homology"/>
<keyword evidence="4" id="KW-1003">Cell membrane</keyword>
<dbReference type="PROSITE" id="PS50893">
    <property type="entry name" value="ABC_TRANSPORTER_2"/>
    <property type="match status" value="1"/>
</dbReference>
<dbReference type="NCBIfam" id="TIGR01727">
    <property type="entry name" value="oligo_HPY"/>
    <property type="match status" value="1"/>
</dbReference>
<comment type="similarity">
    <text evidence="2">Belongs to the ABC transporter superfamily.</text>
</comment>